<gene>
    <name evidence="4" type="ORF">GCM10023342_09790</name>
</gene>
<feature type="domain" description="Phospholipase/carboxylesterase/thioesterase" evidence="3">
    <location>
        <begin position="14"/>
        <end position="213"/>
    </location>
</feature>
<dbReference type="InterPro" id="IPR003140">
    <property type="entry name" value="PLipase/COase/thioEstase"/>
</dbReference>
<evidence type="ECO:0000313" key="4">
    <source>
        <dbReference type="EMBL" id="GAA5172701.1"/>
    </source>
</evidence>
<dbReference type="InterPro" id="IPR050565">
    <property type="entry name" value="LYPA1-2/EST-like"/>
</dbReference>
<dbReference type="SUPFAM" id="SSF53474">
    <property type="entry name" value="alpha/beta-Hydrolases"/>
    <property type="match status" value="1"/>
</dbReference>
<evidence type="ECO:0000256" key="2">
    <source>
        <dbReference type="ARBA" id="ARBA00022801"/>
    </source>
</evidence>
<dbReference type="PANTHER" id="PTHR10655:SF17">
    <property type="entry name" value="LYSOPHOSPHOLIPASE-LIKE PROTEIN 1"/>
    <property type="match status" value="1"/>
</dbReference>
<proteinExistence type="inferred from homology"/>
<dbReference type="Gene3D" id="3.40.50.1820">
    <property type="entry name" value="alpha/beta hydrolase"/>
    <property type="match status" value="1"/>
</dbReference>
<dbReference type="RefSeq" id="WP_031384301.1">
    <property type="nucleotide sequence ID" value="NZ_BAABKI010000011.1"/>
</dbReference>
<dbReference type="InterPro" id="IPR029058">
    <property type="entry name" value="AB_hydrolase_fold"/>
</dbReference>
<dbReference type="Proteomes" id="UP001500074">
    <property type="component" value="Unassembled WGS sequence"/>
</dbReference>
<keyword evidence="5" id="KW-1185">Reference proteome</keyword>
<protein>
    <submittedName>
        <fullName evidence="4">Carboxylesterase</fullName>
    </submittedName>
</protein>
<evidence type="ECO:0000313" key="5">
    <source>
        <dbReference type="Proteomes" id="UP001500074"/>
    </source>
</evidence>
<sequence>MSREPLIIEPRDGSAANAALILLHGLGADGNDFAPLLPALNLPKGLALRCVLPHAPQRAVTVNGGMRMPAWYDILAMDLSREVDEAQLKASAGYVHELIDAQRAAGIDSRRIVVAGFSQGGAVAYQAALSYPEPLAGLLALSTYFATADSLQLAAANRGLPTAVHHGTFDPVVPEQLGRAGYEKVRELGVPAEYRRFAMAHALCPEQIGVIGDWLGQRLG</sequence>
<comment type="caution">
    <text evidence="4">The sequence shown here is derived from an EMBL/GenBank/DDBJ whole genome shotgun (WGS) entry which is preliminary data.</text>
</comment>
<reference evidence="5" key="1">
    <citation type="journal article" date="2019" name="Int. J. Syst. Evol. Microbiol.">
        <title>The Global Catalogue of Microorganisms (GCM) 10K type strain sequencing project: providing services to taxonomists for standard genome sequencing and annotation.</title>
        <authorList>
            <consortium name="The Broad Institute Genomics Platform"/>
            <consortium name="The Broad Institute Genome Sequencing Center for Infectious Disease"/>
            <person name="Wu L."/>
            <person name="Ma J."/>
        </authorList>
    </citation>
    <scope>NUCLEOTIDE SEQUENCE [LARGE SCALE GENOMIC DNA]</scope>
    <source>
        <strain evidence="5">JCM 18472</strain>
    </source>
</reference>
<dbReference type="PANTHER" id="PTHR10655">
    <property type="entry name" value="LYSOPHOSPHOLIPASE-RELATED"/>
    <property type="match status" value="1"/>
</dbReference>
<evidence type="ECO:0000256" key="1">
    <source>
        <dbReference type="ARBA" id="ARBA00006499"/>
    </source>
</evidence>
<dbReference type="Pfam" id="PF02230">
    <property type="entry name" value="Abhydrolase_2"/>
    <property type="match status" value="1"/>
</dbReference>
<comment type="similarity">
    <text evidence="1">Belongs to the AB hydrolase superfamily. AB hydrolase 2 family.</text>
</comment>
<organism evidence="4 5">
    <name type="scientific">Modicisalibacter zincidurans</name>
    <dbReference type="NCBI Taxonomy" id="1178777"/>
    <lineage>
        <taxon>Bacteria</taxon>
        <taxon>Pseudomonadati</taxon>
        <taxon>Pseudomonadota</taxon>
        <taxon>Gammaproteobacteria</taxon>
        <taxon>Oceanospirillales</taxon>
        <taxon>Halomonadaceae</taxon>
        <taxon>Modicisalibacter</taxon>
    </lineage>
</organism>
<name>A0ABP9R8G7_9GAMM</name>
<accession>A0ABP9R8G7</accession>
<evidence type="ECO:0000259" key="3">
    <source>
        <dbReference type="Pfam" id="PF02230"/>
    </source>
</evidence>
<keyword evidence="2" id="KW-0378">Hydrolase</keyword>
<dbReference type="EMBL" id="BAABKI010000011">
    <property type="protein sequence ID" value="GAA5172701.1"/>
    <property type="molecule type" value="Genomic_DNA"/>
</dbReference>